<dbReference type="CDD" id="cd00090">
    <property type="entry name" value="HTH_ARSR"/>
    <property type="match status" value="1"/>
</dbReference>
<dbReference type="SUPFAM" id="SSF53067">
    <property type="entry name" value="Actin-like ATPase domain"/>
    <property type="match status" value="1"/>
</dbReference>
<keyword evidence="4" id="KW-0238">DNA-binding</keyword>
<dbReference type="Pfam" id="PF09339">
    <property type="entry name" value="HTH_IclR"/>
    <property type="match status" value="1"/>
</dbReference>
<protein>
    <submittedName>
        <fullName evidence="6">ROK family protein</fullName>
    </submittedName>
</protein>
<evidence type="ECO:0000256" key="1">
    <source>
        <dbReference type="ARBA" id="ARBA00002486"/>
    </source>
</evidence>
<dbReference type="InterPro" id="IPR011991">
    <property type="entry name" value="ArsR-like_HTH"/>
</dbReference>
<dbReference type="PANTHER" id="PTHR18964:SF149">
    <property type="entry name" value="BIFUNCTIONAL UDP-N-ACETYLGLUCOSAMINE 2-EPIMERASE_N-ACETYLMANNOSAMINE KINASE"/>
    <property type="match status" value="1"/>
</dbReference>
<dbReference type="InterPro" id="IPR000600">
    <property type="entry name" value="ROK"/>
</dbReference>
<dbReference type="SUPFAM" id="SSF46785">
    <property type="entry name" value="Winged helix' DNA-binding domain"/>
    <property type="match status" value="1"/>
</dbReference>
<dbReference type="PANTHER" id="PTHR18964">
    <property type="entry name" value="ROK (REPRESSOR, ORF, KINASE) FAMILY"/>
    <property type="match status" value="1"/>
</dbReference>
<comment type="caution">
    <text evidence="6">The sequence shown here is derived from an EMBL/GenBank/DDBJ whole genome shotgun (WGS) entry which is preliminary data.</text>
</comment>
<dbReference type="Pfam" id="PF00480">
    <property type="entry name" value="ROK"/>
    <property type="match status" value="1"/>
</dbReference>
<organism evidence="6 7">
    <name type="scientific">Alicyclobacillus fodiniaquatilis</name>
    <dbReference type="NCBI Taxonomy" id="1661150"/>
    <lineage>
        <taxon>Bacteria</taxon>
        <taxon>Bacillati</taxon>
        <taxon>Bacillota</taxon>
        <taxon>Bacilli</taxon>
        <taxon>Bacillales</taxon>
        <taxon>Alicyclobacillaceae</taxon>
        <taxon>Alicyclobacillus</taxon>
    </lineage>
</organism>
<reference evidence="7" key="1">
    <citation type="journal article" date="2019" name="Int. J. Syst. Evol. Microbiol.">
        <title>The Global Catalogue of Microorganisms (GCM) 10K type strain sequencing project: providing services to taxonomists for standard genome sequencing and annotation.</title>
        <authorList>
            <consortium name="The Broad Institute Genomics Platform"/>
            <consortium name="The Broad Institute Genome Sequencing Center for Infectious Disease"/>
            <person name="Wu L."/>
            <person name="Ma J."/>
        </authorList>
    </citation>
    <scope>NUCLEOTIDE SEQUENCE [LARGE SCALE GENOMIC DNA]</scope>
    <source>
        <strain evidence="7">CGMCC 1.12286</strain>
    </source>
</reference>
<dbReference type="InterPro" id="IPR036388">
    <property type="entry name" value="WH-like_DNA-bd_sf"/>
</dbReference>
<accession>A0ABW4JJP7</accession>
<feature type="domain" description="HTH iclR-type" evidence="5">
    <location>
        <begin position="20"/>
        <end position="61"/>
    </location>
</feature>
<name>A0ABW4JJP7_9BACL</name>
<keyword evidence="3" id="KW-0859">Xylose metabolism</keyword>
<dbReference type="InterPro" id="IPR043129">
    <property type="entry name" value="ATPase_NBD"/>
</dbReference>
<evidence type="ECO:0000259" key="5">
    <source>
        <dbReference type="Pfam" id="PF09339"/>
    </source>
</evidence>
<sequence>MNSSSGVNASSLKQMNKTTIIDALLNGSPLTKPEIAERTGLTFATVSNLLNELMTAGYVREAGYAKSGGGRKPLLYRLNPLSKVFFGVDVQVDQMVCVLMDIEGRLIVSSSVPFATSEGPHAAVALVCQQVREMLAARQLDISQVGGAGISTPGPVDGEAGIILSPPNMPGWRNVPFRQMVQEELQVPCMLEKDANAAAYGENRYGAGQRTEHMIYVMSDVGIGGGLIFNGHVYRGFLNDAGDIGHTIIDMEGPRCNCGGRGCVEAVASGIAIERSVLQATGVEMNLSSILAEAPDNANLSALVAKAGDGLGVAIASLCNALNPTMVILGGRLPIESELYFQHAQLTARQRMLPEFTHQIRIERAKLKGRSAAMGAAMLAYRLIH</sequence>
<proteinExistence type="inferred from homology"/>
<gene>
    <name evidence="6" type="ORF">ACFSB2_17585</name>
</gene>
<evidence type="ECO:0000256" key="3">
    <source>
        <dbReference type="ARBA" id="ARBA00022629"/>
    </source>
</evidence>
<keyword evidence="3" id="KW-0119">Carbohydrate metabolism</keyword>
<dbReference type="InterPro" id="IPR005471">
    <property type="entry name" value="Tscrpt_reg_IclR_N"/>
</dbReference>
<evidence type="ECO:0000313" key="7">
    <source>
        <dbReference type="Proteomes" id="UP001597079"/>
    </source>
</evidence>
<evidence type="ECO:0000256" key="2">
    <source>
        <dbReference type="ARBA" id="ARBA00006479"/>
    </source>
</evidence>
<keyword evidence="7" id="KW-1185">Reference proteome</keyword>
<dbReference type="RefSeq" id="WP_377944417.1">
    <property type="nucleotide sequence ID" value="NZ_JBHUCX010000067.1"/>
</dbReference>
<evidence type="ECO:0000313" key="6">
    <source>
        <dbReference type="EMBL" id="MFD1676514.1"/>
    </source>
</evidence>
<dbReference type="InterPro" id="IPR036390">
    <property type="entry name" value="WH_DNA-bd_sf"/>
</dbReference>
<evidence type="ECO:0000256" key="4">
    <source>
        <dbReference type="ARBA" id="ARBA00023125"/>
    </source>
</evidence>
<comment type="similarity">
    <text evidence="2">Belongs to the ROK (NagC/XylR) family.</text>
</comment>
<comment type="function">
    <text evidence="1">Transcriptional repressor of xylose-utilizing enzymes.</text>
</comment>
<dbReference type="Gene3D" id="3.30.420.40">
    <property type="match status" value="2"/>
</dbReference>
<dbReference type="Gene3D" id="1.10.10.10">
    <property type="entry name" value="Winged helix-like DNA-binding domain superfamily/Winged helix DNA-binding domain"/>
    <property type="match status" value="1"/>
</dbReference>
<dbReference type="EMBL" id="JBHUCX010000067">
    <property type="protein sequence ID" value="MFD1676514.1"/>
    <property type="molecule type" value="Genomic_DNA"/>
</dbReference>
<dbReference type="Proteomes" id="UP001597079">
    <property type="component" value="Unassembled WGS sequence"/>
</dbReference>